<dbReference type="GO" id="GO:0016616">
    <property type="term" value="F:oxidoreductase activity, acting on the CH-OH group of donors, NAD or NADP as acceptor"/>
    <property type="evidence" value="ECO:0007669"/>
    <property type="project" value="TreeGrafter"/>
</dbReference>
<dbReference type="SUPFAM" id="SSF51735">
    <property type="entry name" value="NAD(P)-binding Rossmann-fold domains"/>
    <property type="match status" value="1"/>
</dbReference>
<comment type="similarity">
    <text evidence="1">Belongs to the short-chain dehydrogenases/reductases (SDR) family.</text>
</comment>
<reference evidence="2 3" key="1">
    <citation type="submission" date="2020-10" db="EMBL/GenBank/DDBJ databases">
        <title>Campylobacter and Helicobacter PacBio genomes.</title>
        <authorList>
            <person name="Lane C."/>
        </authorList>
    </citation>
    <scope>NUCLEOTIDE SEQUENCE [LARGE SCALE GENOMIC DNA]</scope>
    <source>
        <strain evidence="2 3">2016D-0077</strain>
    </source>
</reference>
<dbReference type="EMBL" id="CP063078">
    <property type="protein sequence ID" value="QOQ87331.1"/>
    <property type="molecule type" value="Genomic_DNA"/>
</dbReference>
<accession>A0A7M1LG96</accession>
<dbReference type="PRINTS" id="PR00080">
    <property type="entry name" value="SDRFAMILY"/>
</dbReference>
<dbReference type="CDD" id="cd05233">
    <property type="entry name" value="SDR_c"/>
    <property type="match status" value="1"/>
</dbReference>
<dbReference type="InterPro" id="IPR036291">
    <property type="entry name" value="NAD(P)-bd_dom_sf"/>
</dbReference>
<keyword evidence="3" id="KW-1185">Reference proteome</keyword>
<protein>
    <submittedName>
        <fullName evidence="2">SDR family oxidoreductase</fullName>
    </submittedName>
</protein>
<proteinExistence type="inferred from homology"/>
<dbReference type="Pfam" id="PF13561">
    <property type="entry name" value="adh_short_C2"/>
    <property type="match status" value="1"/>
</dbReference>
<name>A0A7M1LG96_9BACT</name>
<evidence type="ECO:0000256" key="1">
    <source>
        <dbReference type="ARBA" id="ARBA00006484"/>
    </source>
</evidence>
<dbReference type="Gene3D" id="3.40.50.720">
    <property type="entry name" value="NAD(P)-binding Rossmann-like Domain"/>
    <property type="match status" value="1"/>
</dbReference>
<organism evidence="2 3">
    <name type="scientific">Campylobacter corcagiensis</name>
    <dbReference type="NCBI Taxonomy" id="1448857"/>
    <lineage>
        <taxon>Bacteria</taxon>
        <taxon>Pseudomonadati</taxon>
        <taxon>Campylobacterota</taxon>
        <taxon>Epsilonproteobacteria</taxon>
        <taxon>Campylobacterales</taxon>
        <taxon>Campylobacteraceae</taxon>
        <taxon>Campylobacter</taxon>
    </lineage>
</organism>
<dbReference type="FunFam" id="3.40.50.720:FF:000084">
    <property type="entry name" value="Short-chain dehydrogenase reductase"/>
    <property type="match status" value="1"/>
</dbReference>
<dbReference type="RefSeq" id="WP_025803902.1">
    <property type="nucleotide sequence ID" value="NZ_CP053842.1"/>
</dbReference>
<dbReference type="PANTHER" id="PTHR42760">
    <property type="entry name" value="SHORT-CHAIN DEHYDROGENASES/REDUCTASES FAMILY MEMBER"/>
    <property type="match status" value="1"/>
</dbReference>
<dbReference type="Proteomes" id="UP000594749">
    <property type="component" value="Chromosome"/>
</dbReference>
<dbReference type="OrthoDB" id="5359522at2"/>
<evidence type="ECO:0000313" key="3">
    <source>
        <dbReference type="Proteomes" id="UP000594749"/>
    </source>
</evidence>
<sequence>MNEKVVIVTGGTSGIGAYICKLFKENQAKVIAVARKSPNECYGEFMPCDISDENSVKELIKTIKDRYGKIDILINNAGITGENLPCDELETSEFERVFKLNVMGTFLMSKYSLKVMKEQNFGVIINISSTLGMVGSQNFGAYAPSKAAIIGMTKQNAINYAKYGIRVNSISPGTVMTQTVSDIKDSMGNEAFGRIFDAPHPLGGVGSPEDVANAAFFLASDKAKWITGANLVVDGGYTAQ</sequence>
<dbReference type="NCBIfam" id="NF005559">
    <property type="entry name" value="PRK07231.1"/>
    <property type="match status" value="1"/>
</dbReference>
<dbReference type="PRINTS" id="PR00081">
    <property type="entry name" value="GDHRDH"/>
</dbReference>
<evidence type="ECO:0000313" key="2">
    <source>
        <dbReference type="EMBL" id="QOQ87331.1"/>
    </source>
</evidence>
<dbReference type="InterPro" id="IPR002347">
    <property type="entry name" value="SDR_fam"/>
</dbReference>
<dbReference type="AlphaFoldDB" id="A0A7M1LG96"/>
<gene>
    <name evidence="2" type="ORF">IMC76_00465</name>
</gene>